<dbReference type="InterPro" id="IPR013525">
    <property type="entry name" value="ABC2_TM"/>
</dbReference>
<keyword evidence="5" id="KW-0997">Cell inner membrane</keyword>
<keyword evidence="8 9" id="KW-0472">Membrane</keyword>
<evidence type="ECO:0000313" key="12">
    <source>
        <dbReference type="Proteomes" id="UP000535838"/>
    </source>
</evidence>
<keyword evidence="3 9" id="KW-0813">Transport</keyword>
<dbReference type="InterPro" id="IPR000412">
    <property type="entry name" value="ABC_2_transport"/>
</dbReference>
<name>A0A841T8F6_9BACL</name>
<evidence type="ECO:0000256" key="5">
    <source>
        <dbReference type="ARBA" id="ARBA00022519"/>
    </source>
</evidence>
<reference evidence="11 12" key="1">
    <citation type="submission" date="2020-08" db="EMBL/GenBank/DDBJ databases">
        <title>Cohnella phylogeny.</title>
        <authorList>
            <person name="Dunlap C."/>
        </authorList>
    </citation>
    <scope>NUCLEOTIDE SEQUENCE [LARGE SCALE GENOMIC DNA]</scope>
    <source>
        <strain evidence="11 12">DSM 25241</strain>
    </source>
</reference>
<dbReference type="GO" id="GO:0043190">
    <property type="term" value="C:ATP-binding cassette (ABC) transporter complex"/>
    <property type="evidence" value="ECO:0007669"/>
    <property type="project" value="InterPro"/>
</dbReference>
<comment type="similarity">
    <text evidence="2 9">Belongs to the ABC-2 integral membrane protein family.</text>
</comment>
<feature type="transmembrane region" description="Helical" evidence="9">
    <location>
        <begin position="104"/>
        <end position="133"/>
    </location>
</feature>
<feature type="transmembrane region" description="Helical" evidence="9">
    <location>
        <begin position="63"/>
        <end position="83"/>
    </location>
</feature>
<dbReference type="InterPro" id="IPR047817">
    <property type="entry name" value="ABC2_TM_bact-type"/>
</dbReference>
<proteinExistence type="inferred from homology"/>
<feature type="transmembrane region" description="Helical" evidence="9">
    <location>
        <begin position="228"/>
        <end position="247"/>
    </location>
</feature>
<evidence type="ECO:0000256" key="3">
    <source>
        <dbReference type="ARBA" id="ARBA00022448"/>
    </source>
</evidence>
<keyword evidence="12" id="KW-1185">Reference proteome</keyword>
<dbReference type="GO" id="GO:0015920">
    <property type="term" value="P:lipopolysaccharide transport"/>
    <property type="evidence" value="ECO:0007669"/>
    <property type="project" value="TreeGrafter"/>
</dbReference>
<feature type="transmembrane region" description="Helical" evidence="9">
    <location>
        <begin position="172"/>
        <end position="191"/>
    </location>
</feature>
<dbReference type="EMBL" id="JACJVQ010000028">
    <property type="protein sequence ID" value="MBB6638137.1"/>
    <property type="molecule type" value="Genomic_DNA"/>
</dbReference>
<keyword evidence="6 9" id="KW-0812">Transmembrane</keyword>
<dbReference type="Proteomes" id="UP000535838">
    <property type="component" value="Unassembled WGS sequence"/>
</dbReference>
<dbReference type="PANTHER" id="PTHR30413:SF8">
    <property type="entry name" value="TRANSPORT PERMEASE PROTEIN"/>
    <property type="match status" value="1"/>
</dbReference>
<evidence type="ECO:0000256" key="2">
    <source>
        <dbReference type="ARBA" id="ARBA00007783"/>
    </source>
</evidence>
<evidence type="ECO:0000256" key="9">
    <source>
        <dbReference type="RuleBase" id="RU361157"/>
    </source>
</evidence>
<keyword evidence="7 9" id="KW-1133">Transmembrane helix</keyword>
<protein>
    <recommendedName>
        <fullName evidence="9">Transport permease protein</fullName>
    </recommendedName>
</protein>
<feature type="domain" description="ABC transmembrane type-2" evidence="10">
    <location>
        <begin position="32"/>
        <end position="250"/>
    </location>
</feature>
<dbReference type="PROSITE" id="PS51012">
    <property type="entry name" value="ABC_TM2"/>
    <property type="match status" value="1"/>
</dbReference>
<evidence type="ECO:0000313" key="11">
    <source>
        <dbReference type="EMBL" id="MBB6638137.1"/>
    </source>
</evidence>
<evidence type="ECO:0000256" key="8">
    <source>
        <dbReference type="ARBA" id="ARBA00023136"/>
    </source>
</evidence>
<dbReference type="Pfam" id="PF01061">
    <property type="entry name" value="ABC2_membrane"/>
    <property type="match status" value="1"/>
</dbReference>
<dbReference type="PRINTS" id="PR00164">
    <property type="entry name" value="ABC2TRNSPORT"/>
</dbReference>
<dbReference type="GO" id="GO:0140359">
    <property type="term" value="F:ABC-type transporter activity"/>
    <property type="evidence" value="ECO:0007669"/>
    <property type="project" value="InterPro"/>
</dbReference>
<feature type="transmembrane region" description="Helical" evidence="9">
    <location>
        <begin position="31"/>
        <end position="51"/>
    </location>
</feature>
<dbReference type="PIRSF" id="PIRSF006648">
    <property type="entry name" value="DrrB"/>
    <property type="match status" value="1"/>
</dbReference>
<feature type="transmembrane region" description="Helical" evidence="9">
    <location>
        <begin position="139"/>
        <end position="160"/>
    </location>
</feature>
<dbReference type="AlphaFoldDB" id="A0A841T8F6"/>
<dbReference type="RefSeq" id="WP_185123340.1">
    <property type="nucleotide sequence ID" value="NZ_JACJVQ010000028.1"/>
</dbReference>
<evidence type="ECO:0000259" key="10">
    <source>
        <dbReference type="PROSITE" id="PS51012"/>
    </source>
</evidence>
<gene>
    <name evidence="11" type="ORF">H7B67_28740</name>
</gene>
<accession>A0A841T8F6</accession>
<organism evidence="11 12">
    <name type="scientific">Cohnella thailandensis</name>
    <dbReference type="NCBI Taxonomy" id="557557"/>
    <lineage>
        <taxon>Bacteria</taxon>
        <taxon>Bacillati</taxon>
        <taxon>Bacillota</taxon>
        <taxon>Bacilli</taxon>
        <taxon>Bacillales</taxon>
        <taxon>Paenibacillaceae</taxon>
        <taxon>Cohnella</taxon>
    </lineage>
</organism>
<evidence type="ECO:0000256" key="1">
    <source>
        <dbReference type="ARBA" id="ARBA00004429"/>
    </source>
</evidence>
<evidence type="ECO:0000256" key="7">
    <source>
        <dbReference type="ARBA" id="ARBA00022989"/>
    </source>
</evidence>
<evidence type="ECO:0000256" key="6">
    <source>
        <dbReference type="ARBA" id="ARBA00022692"/>
    </source>
</evidence>
<dbReference type="PANTHER" id="PTHR30413">
    <property type="entry name" value="INNER MEMBRANE TRANSPORT PERMEASE"/>
    <property type="match status" value="1"/>
</dbReference>
<comment type="subcellular location">
    <subcellularLocation>
        <location evidence="1">Cell inner membrane</location>
        <topology evidence="1">Multi-pass membrane protein</topology>
    </subcellularLocation>
    <subcellularLocation>
        <location evidence="9">Cell membrane</location>
        <topology evidence="9">Multi-pass membrane protein</topology>
    </subcellularLocation>
</comment>
<keyword evidence="4 9" id="KW-1003">Cell membrane</keyword>
<comment type="caution">
    <text evidence="11">The sequence shown here is derived from an EMBL/GenBank/DDBJ whole genome shotgun (WGS) entry which is preliminary data.</text>
</comment>
<evidence type="ECO:0000256" key="4">
    <source>
        <dbReference type="ARBA" id="ARBA00022475"/>
    </source>
</evidence>
<sequence length="258" mass="30171">MFVNMLEVYKYREMLKNLVIRDLRTRYKESVLGFLWTLLNPILMLIIYTIAFKTIMRMDMPNYSVFLFSGLLPWTFLQTVVSTNTSIIVNNSGLVKKIYFPHEILPLSATLAGAINYLLCLIALFIAMLYFHIDFTLSLIYFPLILLIEIIFIQGLSLLFSSINVYFRDVSHIVSILFMAWFYLTPIFYPLSMVPEKYRHLYELNPMTKMEQSYQAIFYYGQAPEIKGILISCAYALASFLLGSFVFNKLKKKYAEEL</sequence>